<dbReference type="PANTHER" id="PTHR45850">
    <property type="entry name" value="SORTING NEXIN FAMILY MEMBER"/>
    <property type="match status" value="1"/>
</dbReference>
<feature type="region of interest" description="Disordered" evidence="2">
    <location>
        <begin position="1"/>
        <end position="64"/>
    </location>
</feature>
<sequence length="426" mass="47257">MMQDVSESPAVDGSITQLADSEDNDAGNGTGLQENQEAAPEEGSSNGGGSGSSSPEPPEPWSPRYTATFSEHVVKDGAAVTFTIIVKQNDLTIQVLQRVYEDFEYLEHCVITDQPSDGIIVPPLPARPTTDAALTETTSKKHMGKGSKTLLADNFQKNRLQLQRYLELLLSHPVLGRSNRLESFLTVKQAPPRAKMKRGLLAKLSDSLETRRAVVPDCEEFFQRERAWITRALPLTLQFDAAFHQFIYANQRLLQQSEYMVTALRLFAGPSNTKHECSEMAQLTHAVSVFIQAMETNRMEGESELLEVECSSGAGVELWRRQMEAEGSMLQGRTTLLLSYQHCNRALDKAKPNRKEAAEKAKKGAEEAFESCSDVARHEIKRLHRIRCAELTELLLQYGRLQLAAATRRRAVLATALTAIKADGQA</sequence>
<proteinExistence type="evidence at transcript level"/>
<dbReference type="InterPro" id="IPR036871">
    <property type="entry name" value="PX_dom_sf"/>
</dbReference>
<evidence type="ECO:0000259" key="3">
    <source>
        <dbReference type="PROSITE" id="PS50195"/>
    </source>
</evidence>
<evidence type="ECO:0000256" key="1">
    <source>
        <dbReference type="ARBA" id="ARBA00010883"/>
    </source>
</evidence>
<dbReference type="SUPFAM" id="SSF64268">
    <property type="entry name" value="PX domain"/>
    <property type="match status" value="1"/>
</dbReference>
<reference evidence="4" key="1">
    <citation type="submission" date="2017-11" db="EMBL/GenBank/DDBJ databases">
        <title>The sensing device of the deep-sea amphipod.</title>
        <authorList>
            <person name="Kobayashi H."/>
            <person name="Nagahama T."/>
            <person name="Arai W."/>
            <person name="Sasagawa Y."/>
            <person name="Umeda M."/>
            <person name="Hayashi T."/>
            <person name="Nikaido I."/>
            <person name="Watanabe H."/>
            <person name="Oguri K."/>
            <person name="Kitazato H."/>
            <person name="Fujioka K."/>
            <person name="Kido Y."/>
            <person name="Takami H."/>
        </authorList>
    </citation>
    <scope>NUCLEOTIDE SEQUENCE</scope>
    <source>
        <tissue evidence="4">Whole body</tissue>
    </source>
</reference>
<dbReference type="Gene3D" id="1.20.1270.60">
    <property type="entry name" value="Arfaptin homology (AH) domain/BAR domain"/>
    <property type="match status" value="1"/>
</dbReference>
<dbReference type="CDD" id="cd06093">
    <property type="entry name" value="PX_domain"/>
    <property type="match status" value="1"/>
</dbReference>
<comment type="similarity">
    <text evidence="1">Belongs to the sorting nexin family.</text>
</comment>
<dbReference type="Gene3D" id="3.30.1520.10">
    <property type="entry name" value="Phox-like domain"/>
    <property type="match status" value="1"/>
</dbReference>
<dbReference type="Pfam" id="PF00787">
    <property type="entry name" value="PX"/>
    <property type="match status" value="1"/>
</dbReference>
<accession>A0A6A7G094</accession>
<dbReference type="PANTHER" id="PTHR45850:SF2">
    <property type="entry name" value="SORTING NEXIN-5-LIKE"/>
    <property type="match status" value="1"/>
</dbReference>
<evidence type="ECO:0000256" key="2">
    <source>
        <dbReference type="SAM" id="MobiDB-lite"/>
    </source>
</evidence>
<protein>
    <submittedName>
        <fullName evidence="4">Sorting nexin-5-like</fullName>
    </submittedName>
</protein>
<organism evidence="4">
    <name type="scientific">Hirondellea gigas</name>
    <dbReference type="NCBI Taxonomy" id="1518452"/>
    <lineage>
        <taxon>Eukaryota</taxon>
        <taxon>Metazoa</taxon>
        <taxon>Ecdysozoa</taxon>
        <taxon>Arthropoda</taxon>
        <taxon>Crustacea</taxon>
        <taxon>Multicrustacea</taxon>
        <taxon>Malacostraca</taxon>
        <taxon>Eumalacostraca</taxon>
        <taxon>Peracarida</taxon>
        <taxon>Amphipoda</taxon>
        <taxon>Amphilochidea</taxon>
        <taxon>Lysianassida</taxon>
        <taxon>Lysianassidira</taxon>
        <taxon>Lysianassoidea</taxon>
        <taxon>Lysianassidae</taxon>
        <taxon>Hirondellea</taxon>
    </lineage>
</organism>
<dbReference type="AlphaFoldDB" id="A0A6A7G094"/>
<dbReference type="PROSITE" id="PS50195">
    <property type="entry name" value="PX"/>
    <property type="match status" value="1"/>
</dbReference>
<dbReference type="EMBL" id="IACT01005172">
    <property type="protein sequence ID" value="LAC24337.1"/>
    <property type="molecule type" value="mRNA"/>
</dbReference>
<dbReference type="InterPro" id="IPR001683">
    <property type="entry name" value="PX_dom"/>
</dbReference>
<dbReference type="InterPro" id="IPR027267">
    <property type="entry name" value="AH/BAR_dom_sf"/>
</dbReference>
<evidence type="ECO:0000313" key="4">
    <source>
        <dbReference type="EMBL" id="LAC24337.1"/>
    </source>
</evidence>
<feature type="domain" description="PX" evidence="3">
    <location>
        <begin position="60"/>
        <end position="192"/>
    </location>
</feature>
<name>A0A6A7G094_9CRUS</name>
<dbReference type="GO" id="GO:0035091">
    <property type="term" value="F:phosphatidylinositol binding"/>
    <property type="evidence" value="ECO:0007669"/>
    <property type="project" value="InterPro"/>
</dbReference>